<reference evidence="10 11" key="1">
    <citation type="submission" date="2019-02" db="EMBL/GenBank/DDBJ databases">
        <title>Complete Genome Sequence and Methylome Analysis of free living Spirochaetas.</title>
        <authorList>
            <person name="Fomenkov A."/>
            <person name="Dubinina G."/>
            <person name="Leshcheva N."/>
            <person name="Mikheeva N."/>
            <person name="Grabovich M."/>
            <person name="Vincze T."/>
            <person name="Roberts R.J."/>
        </authorList>
    </citation>
    <scope>NUCLEOTIDE SEQUENCE [LARGE SCALE GENOMIC DNA]</scope>
    <source>
        <strain evidence="10 11">K2</strain>
    </source>
</reference>
<comment type="similarity">
    <text evidence="2 6">Belongs to the band 7/mec-2 family. HflC subfamily.</text>
</comment>
<dbReference type="RefSeq" id="WP_149485122.1">
    <property type="nucleotide sequence ID" value="NZ_CP036150.1"/>
</dbReference>
<dbReference type="SMART" id="SM00244">
    <property type="entry name" value="PHB"/>
    <property type="match status" value="1"/>
</dbReference>
<dbReference type="GO" id="GO:0016020">
    <property type="term" value="C:membrane"/>
    <property type="evidence" value="ECO:0007669"/>
    <property type="project" value="UniProtKB-SubCell"/>
</dbReference>
<gene>
    <name evidence="10" type="primary">hflC</name>
    <name evidence="10" type="ORF">EXM22_03205</name>
</gene>
<evidence type="ECO:0000256" key="6">
    <source>
        <dbReference type="PIRNR" id="PIRNR005651"/>
    </source>
</evidence>
<dbReference type="CDD" id="cd03405">
    <property type="entry name" value="SPFH_HflC"/>
    <property type="match status" value="1"/>
</dbReference>
<dbReference type="PANTHER" id="PTHR42911">
    <property type="entry name" value="MODULATOR OF FTSH PROTEASE HFLC"/>
    <property type="match status" value="1"/>
</dbReference>
<dbReference type="PIRSF" id="PIRSF005651">
    <property type="entry name" value="HflC"/>
    <property type="match status" value="1"/>
</dbReference>
<feature type="region of interest" description="Disordered" evidence="7">
    <location>
        <begin position="143"/>
        <end position="169"/>
    </location>
</feature>
<evidence type="ECO:0000313" key="11">
    <source>
        <dbReference type="Proteomes" id="UP000324209"/>
    </source>
</evidence>
<evidence type="ECO:0000256" key="1">
    <source>
        <dbReference type="ARBA" id="ARBA00004167"/>
    </source>
</evidence>
<evidence type="ECO:0000256" key="2">
    <source>
        <dbReference type="ARBA" id="ARBA00007862"/>
    </source>
</evidence>
<keyword evidence="10" id="KW-0378">Hydrolase</keyword>
<evidence type="ECO:0000256" key="8">
    <source>
        <dbReference type="SAM" id="Phobius"/>
    </source>
</evidence>
<protein>
    <recommendedName>
        <fullName evidence="6">Protein HflC</fullName>
    </recommendedName>
</protein>
<accession>A0A5C1QJ14</accession>
<organism evidence="10 11">
    <name type="scientific">Oceanispirochaeta crateris</name>
    <dbReference type="NCBI Taxonomy" id="2518645"/>
    <lineage>
        <taxon>Bacteria</taxon>
        <taxon>Pseudomonadati</taxon>
        <taxon>Spirochaetota</taxon>
        <taxon>Spirochaetia</taxon>
        <taxon>Spirochaetales</taxon>
        <taxon>Spirochaetaceae</taxon>
        <taxon>Oceanispirochaeta</taxon>
    </lineage>
</organism>
<dbReference type="AlphaFoldDB" id="A0A5C1QJ14"/>
<keyword evidence="3 8" id="KW-0812">Transmembrane</keyword>
<dbReference type="Pfam" id="PF01145">
    <property type="entry name" value="Band_7"/>
    <property type="match status" value="1"/>
</dbReference>
<evidence type="ECO:0000256" key="7">
    <source>
        <dbReference type="SAM" id="MobiDB-lite"/>
    </source>
</evidence>
<proteinExistence type="inferred from homology"/>
<evidence type="ECO:0000259" key="9">
    <source>
        <dbReference type="SMART" id="SM00244"/>
    </source>
</evidence>
<evidence type="ECO:0000313" key="10">
    <source>
        <dbReference type="EMBL" id="QEN07040.1"/>
    </source>
</evidence>
<keyword evidence="11" id="KW-1185">Reference proteome</keyword>
<dbReference type="KEGG" id="ock:EXM22_03205"/>
<comment type="subcellular location">
    <subcellularLocation>
        <location evidence="1">Membrane</location>
        <topology evidence="1">Single-pass membrane protein</topology>
    </subcellularLocation>
</comment>
<dbReference type="NCBIfam" id="TIGR01932">
    <property type="entry name" value="hflC"/>
    <property type="match status" value="1"/>
</dbReference>
<evidence type="ECO:0000256" key="5">
    <source>
        <dbReference type="ARBA" id="ARBA00023136"/>
    </source>
</evidence>
<dbReference type="EMBL" id="CP036150">
    <property type="protein sequence ID" value="QEN07040.1"/>
    <property type="molecule type" value="Genomic_DNA"/>
</dbReference>
<comment type="function">
    <text evidence="6">HflC and HflK could regulate a protease.</text>
</comment>
<evidence type="ECO:0000256" key="4">
    <source>
        <dbReference type="ARBA" id="ARBA00022989"/>
    </source>
</evidence>
<dbReference type="InterPro" id="IPR010200">
    <property type="entry name" value="HflC"/>
</dbReference>
<dbReference type="Proteomes" id="UP000324209">
    <property type="component" value="Chromosome"/>
</dbReference>
<keyword evidence="4 8" id="KW-1133">Transmembrane helix</keyword>
<feature type="domain" description="Band 7" evidence="9">
    <location>
        <begin position="22"/>
        <end position="224"/>
    </location>
</feature>
<dbReference type="InterPro" id="IPR036013">
    <property type="entry name" value="Band_7/SPFH_dom_sf"/>
</dbReference>
<keyword evidence="10" id="KW-0645">Protease</keyword>
<dbReference type="GO" id="GO:0006508">
    <property type="term" value="P:proteolysis"/>
    <property type="evidence" value="ECO:0007669"/>
    <property type="project" value="UniProtKB-KW"/>
</dbReference>
<dbReference type="SUPFAM" id="SSF117892">
    <property type="entry name" value="Band 7/SPFH domain"/>
    <property type="match status" value="2"/>
</dbReference>
<dbReference type="GO" id="GO:0008233">
    <property type="term" value="F:peptidase activity"/>
    <property type="evidence" value="ECO:0007669"/>
    <property type="project" value="UniProtKB-KW"/>
</dbReference>
<name>A0A5C1QJ14_9SPIO</name>
<dbReference type="InterPro" id="IPR001107">
    <property type="entry name" value="Band_7"/>
</dbReference>
<sequence>MNNSLKVLFIILVAFVLVAFLGPFYIVTEGEQAIVTRFGKIVKAETDAGLKFRVPFVDNVSRYSKKILIWDGEPQRLPTSENQFIWVDTTARWIISDPAKFYESVSTMNQAYARLDDVIDSAVRTIIAQNPLAESVRSTDKIRTVSEENQEAQKITDDEGNGPSFSFTTGNNFPSIKMGRKMISDQILTRAKILTPQYGIELIDVVIRQIRYSDDLTQSVYARMITERNQIAQAYRSYGEGQKAEWMGKLEREQKSIISGAYAKSEEIKGRADAQSTQIYGDVFGRDPDFYNFWKSMESYKTTLPSLNKTLTTDMDYFRYLYNSEGR</sequence>
<dbReference type="Gene3D" id="3.30.479.30">
    <property type="entry name" value="Band 7 domain"/>
    <property type="match status" value="1"/>
</dbReference>
<keyword evidence="5 8" id="KW-0472">Membrane</keyword>
<feature type="transmembrane region" description="Helical" evidence="8">
    <location>
        <begin position="7"/>
        <end position="27"/>
    </location>
</feature>
<dbReference type="OrthoDB" id="9809197at2"/>
<evidence type="ECO:0000256" key="3">
    <source>
        <dbReference type="ARBA" id="ARBA00022692"/>
    </source>
</evidence>
<dbReference type="PANTHER" id="PTHR42911:SF1">
    <property type="entry name" value="MODULATOR OF FTSH PROTEASE HFLC"/>
    <property type="match status" value="1"/>
</dbReference>